<proteinExistence type="predicted"/>
<name>A0ACD5ZG47_AVESA</name>
<protein>
    <submittedName>
        <fullName evidence="1">Uncharacterized protein</fullName>
    </submittedName>
</protein>
<reference evidence="1" key="2">
    <citation type="submission" date="2025-09" db="UniProtKB">
        <authorList>
            <consortium name="EnsemblPlants"/>
        </authorList>
    </citation>
    <scope>IDENTIFICATION</scope>
</reference>
<sequence>MERFLVSASTGAMTSLLGKLGTILIDEYKLLKDVRDDIKFLKDELEAMQAFLLVMADVEEPDHQAKLRANAIRDLSYDIEDKIDRFMILMDHEPSSKSGGSFKEIFNKSMKKIKNIKTQHKIAKDVKDIKIQVKEVSERYTRYKKDESSWARNVKVDPRLHAIYKDASQLVGVNGPRDDLVKWLSNDDGDSTSQGKVVSIVGSGGLGKTTLVRQVYDKLGANYECRAFVSISRSPDMMKILSSILYQVNPDCTHAGVGDTQLIIEQIRDFLKDKRYLIIIDDIWDIQTWQTLDCALYKNNRDSVIMTTTRIHDVAKSCCSSEKDLVYKIKPLSVADSKKLFFKRIFGCEGKCPANLKEASEDILKRCGGLPLAINAISSLLATGKTNEEWDRMRCSSGFGSGTSSDNDAVTYILSLSYFDLPLHLRSCLLYLTLFPEDYEIGRQRLVHRWISEGLVHCKDGRDLVELGETYFHELVNRCLIQPVDIGHDGKAPHCRVHDTILDFLIYKSTEENFCTLLSNYSLPDSRVRRLSLMGYEDQPSIEHLDLSRLRSLGCFGFRVFYLPSLVKLSSLRVLDVWNCRGLSDCNFKDIGRLPQLRYLNISFTDISELPRQIGDLEYLETLDASATQFSEIPESLTRLKRLVRLFIPDEAKFPDDGIGNLKSLQEFGDVNTFMQSPKFLEELGELTNLRKLSITWNTYKCDDVGYKEKILVSSLCKLEACNLRTLRISFYLGERDCFIGQSNLPALNSIREVYLFGGKLCQIAQWMHSLVNLEKLWIGTNLGRIQQQDIDMVGCLPSLLELELYPDRCVGPIVIGGGFQRLQKFMSYCDFTVFMFEVGAMPCLKRLRIQVHLDTLKSARRGFDFGIQHLSSLDWISVSIYCSGVSAAYVEAAESAFKNMVEANPNRPTLEMQRQCTEYMLEEDGQKEVDQETGFKRITPGFLGRSIYQF</sequence>
<evidence type="ECO:0000313" key="1">
    <source>
        <dbReference type="EnsemblPlants" id="AVESA.00010b.r2.7AG1186560.1.CDS"/>
    </source>
</evidence>
<organism evidence="1 2">
    <name type="scientific">Avena sativa</name>
    <name type="common">Oat</name>
    <dbReference type="NCBI Taxonomy" id="4498"/>
    <lineage>
        <taxon>Eukaryota</taxon>
        <taxon>Viridiplantae</taxon>
        <taxon>Streptophyta</taxon>
        <taxon>Embryophyta</taxon>
        <taxon>Tracheophyta</taxon>
        <taxon>Spermatophyta</taxon>
        <taxon>Magnoliopsida</taxon>
        <taxon>Liliopsida</taxon>
        <taxon>Poales</taxon>
        <taxon>Poaceae</taxon>
        <taxon>BOP clade</taxon>
        <taxon>Pooideae</taxon>
        <taxon>Poodae</taxon>
        <taxon>Poeae</taxon>
        <taxon>Poeae Chloroplast Group 1 (Aveneae type)</taxon>
        <taxon>Aveninae</taxon>
        <taxon>Avena</taxon>
    </lineage>
</organism>
<accession>A0ACD5ZG47</accession>
<dbReference type="Proteomes" id="UP001732700">
    <property type="component" value="Chromosome 7A"/>
</dbReference>
<keyword evidence="2" id="KW-1185">Reference proteome</keyword>
<dbReference type="EnsemblPlants" id="AVESA.00010b.r2.7AG1186560.1">
    <property type="protein sequence ID" value="AVESA.00010b.r2.7AG1186560.1.CDS"/>
    <property type="gene ID" value="AVESA.00010b.r2.7AG1186560"/>
</dbReference>
<evidence type="ECO:0000313" key="2">
    <source>
        <dbReference type="Proteomes" id="UP001732700"/>
    </source>
</evidence>
<reference evidence="1" key="1">
    <citation type="submission" date="2021-05" db="EMBL/GenBank/DDBJ databases">
        <authorList>
            <person name="Scholz U."/>
            <person name="Mascher M."/>
            <person name="Fiebig A."/>
        </authorList>
    </citation>
    <scope>NUCLEOTIDE SEQUENCE [LARGE SCALE GENOMIC DNA]</scope>
</reference>